<feature type="non-terminal residue" evidence="1">
    <location>
        <position position="1"/>
    </location>
</feature>
<name>A0A3M7SZS2_BRAPC</name>
<evidence type="ECO:0000313" key="1">
    <source>
        <dbReference type="EMBL" id="RNA41252.1"/>
    </source>
</evidence>
<reference evidence="1 2" key="1">
    <citation type="journal article" date="2018" name="Sci. Rep.">
        <title>Genomic signatures of local adaptation to the degree of environmental predictability in rotifers.</title>
        <authorList>
            <person name="Franch-Gras L."/>
            <person name="Hahn C."/>
            <person name="Garcia-Roger E.M."/>
            <person name="Carmona M.J."/>
            <person name="Serra M."/>
            <person name="Gomez A."/>
        </authorList>
    </citation>
    <scope>NUCLEOTIDE SEQUENCE [LARGE SCALE GENOMIC DNA]</scope>
    <source>
        <strain evidence="1">HYR1</strain>
    </source>
</reference>
<accession>A0A3M7SZS2</accession>
<keyword evidence="2" id="KW-1185">Reference proteome</keyword>
<gene>
    <name evidence="1" type="ORF">BpHYR1_034623</name>
</gene>
<dbReference type="AlphaFoldDB" id="A0A3M7SZS2"/>
<proteinExistence type="predicted"/>
<protein>
    <submittedName>
        <fullName evidence="1">Uncharacterized protein</fullName>
    </submittedName>
</protein>
<organism evidence="1 2">
    <name type="scientific">Brachionus plicatilis</name>
    <name type="common">Marine rotifer</name>
    <name type="synonym">Brachionus muelleri</name>
    <dbReference type="NCBI Taxonomy" id="10195"/>
    <lineage>
        <taxon>Eukaryota</taxon>
        <taxon>Metazoa</taxon>
        <taxon>Spiralia</taxon>
        <taxon>Gnathifera</taxon>
        <taxon>Rotifera</taxon>
        <taxon>Eurotatoria</taxon>
        <taxon>Monogononta</taxon>
        <taxon>Pseudotrocha</taxon>
        <taxon>Ploima</taxon>
        <taxon>Brachionidae</taxon>
        <taxon>Brachionus</taxon>
    </lineage>
</organism>
<dbReference type="Proteomes" id="UP000276133">
    <property type="component" value="Unassembled WGS sequence"/>
</dbReference>
<dbReference type="EMBL" id="REGN01000529">
    <property type="protein sequence ID" value="RNA41252.1"/>
    <property type="molecule type" value="Genomic_DNA"/>
</dbReference>
<evidence type="ECO:0000313" key="2">
    <source>
        <dbReference type="Proteomes" id="UP000276133"/>
    </source>
</evidence>
<comment type="caution">
    <text evidence="1">The sequence shown here is derived from an EMBL/GenBank/DDBJ whole genome shotgun (WGS) entry which is preliminary data.</text>
</comment>
<sequence>IADFKQVLSVHFILNGIRKSLSISFELKLNIIEIKKSFNKAKMEEILNLALYVTKNKIG</sequence>